<evidence type="ECO:0000313" key="2">
    <source>
        <dbReference type="Proteomes" id="UP000184609"/>
    </source>
</evidence>
<dbReference type="STRING" id="1073327.SAMN04488108_1004"/>
<dbReference type="EMBL" id="FRXN01000001">
    <property type="protein sequence ID" value="SHO60753.1"/>
    <property type="molecule type" value="Genomic_DNA"/>
</dbReference>
<dbReference type="AlphaFoldDB" id="A0A1M7Z747"/>
<proteinExistence type="predicted"/>
<sequence>MTTQKQNTQDNEAKWYQDEGLKKFIHEEGKKFVSENTLTISNRRTNLEYEDHGGALSKDETLWKVIRSRKIDFANYEKFITSIMCPTTSENVIKKESKSTDNCKEKVVKPILSNQIPFHNSQAYSVLKNATELYVKIISDAGNNLDYEINSISLSNSPYIDRIKESLKDFSLTLCNDECGRFEFPVLSELIWNYWHEEGYLVQTMNAISHRFQNIKTDGKNALNQMDIDPLRPLSNILWGYIQDTQHRLTIPRRAYEYENHYGINIIGKAISNLNPVNSRSGFMAAFNNLLNKCAHFYRERDNIQRIPDGFPVLNALKEVHMILAEGAHNQFGDLPTVSKIEMLIEQWILSRPEVREFLGGKVMIPYSQGWMPRVDSMKNLQGWDPVSINNFHDLAIFGEQLILSIRYGDWYVINQANFAAQWADEWRNEIQGYIHRYQVVTGVDLSANAPDYAKRDYHIKPAILIKRRLSQQ</sequence>
<protein>
    <submittedName>
        <fullName evidence="1">Uncharacterized protein</fullName>
    </submittedName>
</protein>
<dbReference type="Proteomes" id="UP000184609">
    <property type="component" value="Unassembled WGS sequence"/>
</dbReference>
<reference evidence="2" key="1">
    <citation type="submission" date="2016-12" db="EMBL/GenBank/DDBJ databases">
        <authorList>
            <person name="Varghese N."/>
            <person name="Submissions S."/>
        </authorList>
    </citation>
    <scope>NUCLEOTIDE SEQUENCE [LARGE SCALE GENOMIC DNA]</scope>
    <source>
        <strain evidence="2">DSM 25035</strain>
    </source>
</reference>
<dbReference type="RefSeq" id="WP_073570620.1">
    <property type="nucleotide sequence ID" value="NZ_FRXN01000001.1"/>
</dbReference>
<organism evidence="1 2">
    <name type="scientific">Algoriphagus zhangzhouensis</name>
    <dbReference type="NCBI Taxonomy" id="1073327"/>
    <lineage>
        <taxon>Bacteria</taxon>
        <taxon>Pseudomonadati</taxon>
        <taxon>Bacteroidota</taxon>
        <taxon>Cytophagia</taxon>
        <taxon>Cytophagales</taxon>
        <taxon>Cyclobacteriaceae</taxon>
        <taxon>Algoriphagus</taxon>
    </lineage>
</organism>
<gene>
    <name evidence="1" type="ORF">SAMN04488108_1004</name>
</gene>
<evidence type="ECO:0000313" key="1">
    <source>
        <dbReference type="EMBL" id="SHO60753.1"/>
    </source>
</evidence>
<name>A0A1M7Z747_9BACT</name>
<keyword evidence="2" id="KW-1185">Reference proteome</keyword>
<dbReference type="OrthoDB" id="5483139at2"/>
<accession>A0A1M7Z747</accession>